<dbReference type="PANTHER" id="PTHR43353">
    <property type="entry name" value="SUCCINATE-SEMIALDEHYDE DEHYDROGENASE, MITOCHONDRIAL"/>
    <property type="match status" value="1"/>
</dbReference>
<protein>
    <recommendedName>
        <fullName evidence="3">Aldehyde dehydrogenase</fullName>
    </recommendedName>
</protein>
<name>A0ABM5N4W6_EMTOG</name>
<gene>
    <name evidence="5" type="ordered locus">Emtol_3249</name>
</gene>
<dbReference type="SUPFAM" id="SSF53720">
    <property type="entry name" value="ALDH-like"/>
    <property type="match status" value="1"/>
</dbReference>
<dbReference type="CDD" id="cd07103">
    <property type="entry name" value="ALDH_F5_SSADH_GabD"/>
    <property type="match status" value="1"/>
</dbReference>
<evidence type="ECO:0000313" key="6">
    <source>
        <dbReference type="Proteomes" id="UP000002875"/>
    </source>
</evidence>
<accession>A0ABM5N4W6</accession>
<dbReference type="InterPro" id="IPR012394">
    <property type="entry name" value="Aldehyde_DH_NAD(P)"/>
</dbReference>
<dbReference type="InterPro" id="IPR015590">
    <property type="entry name" value="Aldehyde_DH_dom"/>
</dbReference>
<feature type="domain" description="Aldehyde dehydrogenase" evidence="4">
    <location>
        <begin position="6"/>
        <end position="461"/>
    </location>
</feature>
<dbReference type="InterPro" id="IPR050740">
    <property type="entry name" value="Aldehyde_DH_Superfamily"/>
</dbReference>
<evidence type="ECO:0000256" key="3">
    <source>
        <dbReference type="PIRNR" id="PIRNR036492"/>
    </source>
</evidence>
<proteinExistence type="inferred from homology"/>
<dbReference type="PIRSF" id="PIRSF036492">
    <property type="entry name" value="ALDH"/>
    <property type="match status" value="1"/>
</dbReference>
<dbReference type="Pfam" id="PF00171">
    <property type="entry name" value="Aldedh"/>
    <property type="match status" value="1"/>
</dbReference>
<reference evidence="5 6" key="1">
    <citation type="submission" date="2011-07" db="EMBL/GenBank/DDBJ databases">
        <title>The complete genome of chromosome of Emticicia oligotrophica DSM 17448.</title>
        <authorList>
            <consortium name="US DOE Joint Genome Institute (JGI-PGF)"/>
            <person name="Lucas S."/>
            <person name="Han J."/>
            <person name="Lapidus A."/>
            <person name="Bruce D."/>
            <person name="Goodwin L."/>
            <person name="Pitluck S."/>
            <person name="Peters L."/>
            <person name="Kyrpides N."/>
            <person name="Mavromatis K."/>
            <person name="Ivanova N."/>
            <person name="Ovchinnikova G."/>
            <person name="Teshima H."/>
            <person name="Detter J.C."/>
            <person name="Tapia R."/>
            <person name="Han C."/>
            <person name="Land M."/>
            <person name="Hauser L."/>
            <person name="Markowitz V."/>
            <person name="Cheng J.-F."/>
            <person name="Hugenholtz P."/>
            <person name="Woyke T."/>
            <person name="Wu D."/>
            <person name="Tindall B."/>
            <person name="Pomrenke H."/>
            <person name="Brambilla E."/>
            <person name="Klenk H.-P."/>
            <person name="Eisen J.A."/>
        </authorList>
    </citation>
    <scope>NUCLEOTIDE SEQUENCE [LARGE SCALE GENOMIC DNA]</scope>
    <source>
        <strain evidence="5 6">DSM 17448</strain>
    </source>
</reference>
<dbReference type="InterPro" id="IPR016163">
    <property type="entry name" value="Ald_DH_C"/>
</dbReference>
<keyword evidence="6" id="KW-1185">Reference proteome</keyword>
<dbReference type="InterPro" id="IPR016161">
    <property type="entry name" value="Ald_DH/histidinol_DH"/>
</dbReference>
<sequence>MKIQMQVIEVINPCNGEVVGVCPRATENDAAKSIEAAHEAFKKWKKVSVAERVKLQHKAAEGMRKHAEELAQIIANELGRPIAGCLTEISRSADLLDFYAEEGLRLKGEIPLHNIEGEKALIIREPIGVVVSITPFNYPITLLTMKLGAALVAGCTVVAKPSEDTPLSTVRLGQIFEEVGYPENVFKVITGYGHEIGHTLIEHPLVSKIAFTGGTNTGKRIGQAAAAHNKRITLELGGQSPAVVCADANIEVAAAAIVRHGFANSGQFCYRVNRVYVHASIYELFVDKMVELAQKLTLGSPFSGCDMGPIINQKIYQNSEVQVADALEKGASIRTGGKRLTGELYDKGWFFPPTIVADANHSMKVMTEETFGPVIGVMPFNSNDEAITLANDSEYGLAAYVFSENLAIALRMAESFEAGSVWINNIHRSYHDVPFGGVKQSGMGREKGRYGIEAYTELKTIYLNY</sequence>
<comment type="similarity">
    <text evidence="1 3">Belongs to the aldehyde dehydrogenase family.</text>
</comment>
<evidence type="ECO:0000256" key="2">
    <source>
        <dbReference type="ARBA" id="ARBA00023002"/>
    </source>
</evidence>
<keyword evidence="2 3" id="KW-0560">Oxidoreductase</keyword>
<evidence type="ECO:0000259" key="4">
    <source>
        <dbReference type="Pfam" id="PF00171"/>
    </source>
</evidence>
<evidence type="ECO:0000313" key="5">
    <source>
        <dbReference type="EMBL" id="AFK04378.1"/>
    </source>
</evidence>
<organism evidence="5 6">
    <name type="scientific">Emticicia oligotrophica (strain DSM 17448 / CIP 109782 / MTCC 6937 / GPTSA100-15)</name>
    <dbReference type="NCBI Taxonomy" id="929562"/>
    <lineage>
        <taxon>Bacteria</taxon>
        <taxon>Pseudomonadati</taxon>
        <taxon>Bacteroidota</taxon>
        <taxon>Cytophagia</taxon>
        <taxon>Cytophagales</taxon>
        <taxon>Leadbetterellaceae</taxon>
        <taxon>Emticicia</taxon>
    </lineage>
</organism>
<dbReference type="Proteomes" id="UP000002875">
    <property type="component" value="Chromosome"/>
</dbReference>
<dbReference type="EMBL" id="CP002961">
    <property type="protein sequence ID" value="AFK04378.1"/>
    <property type="molecule type" value="Genomic_DNA"/>
</dbReference>
<evidence type="ECO:0000256" key="1">
    <source>
        <dbReference type="ARBA" id="ARBA00009986"/>
    </source>
</evidence>
<dbReference type="Gene3D" id="3.40.309.10">
    <property type="entry name" value="Aldehyde Dehydrogenase, Chain A, domain 2"/>
    <property type="match status" value="1"/>
</dbReference>
<dbReference type="Gene3D" id="3.40.605.10">
    <property type="entry name" value="Aldehyde Dehydrogenase, Chain A, domain 1"/>
    <property type="match status" value="1"/>
</dbReference>
<dbReference type="InterPro" id="IPR016162">
    <property type="entry name" value="Ald_DH_N"/>
</dbReference>
<dbReference type="PANTHER" id="PTHR43353:SF5">
    <property type="entry name" value="SUCCINATE-SEMIALDEHYDE DEHYDROGENASE, MITOCHONDRIAL"/>
    <property type="match status" value="1"/>
</dbReference>